<evidence type="ECO:0000313" key="3">
    <source>
        <dbReference type="Proteomes" id="UP000678679"/>
    </source>
</evidence>
<evidence type="ECO:0000259" key="1">
    <source>
        <dbReference type="Pfam" id="PF14321"/>
    </source>
</evidence>
<dbReference type="Pfam" id="PF14321">
    <property type="entry name" value="DUF4382"/>
    <property type="match status" value="1"/>
</dbReference>
<dbReference type="KEGG" id="fya:KMW28_25565"/>
<organism evidence="2 3">
    <name type="scientific">Flammeovirga yaeyamensis</name>
    <dbReference type="NCBI Taxonomy" id="367791"/>
    <lineage>
        <taxon>Bacteria</taxon>
        <taxon>Pseudomonadati</taxon>
        <taxon>Bacteroidota</taxon>
        <taxon>Cytophagia</taxon>
        <taxon>Cytophagales</taxon>
        <taxon>Flammeovirgaceae</taxon>
        <taxon>Flammeovirga</taxon>
    </lineage>
</organism>
<dbReference type="InterPro" id="IPR025491">
    <property type="entry name" value="DUF4382"/>
</dbReference>
<evidence type="ECO:0000313" key="2">
    <source>
        <dbReference type="EMBL" id="QWG04264.1"/>
    </source>
</evidence>
<protein>
    <submittedName>
        <fullName evidence="2">DUF4382 domain-containing protein</fullName>
    </submittedName>
</protein>
<name>A0AAX1N9X5_9BACT</name>
<accession>A0AAX1N9X5</accession>
<proteinExistence type="predicted"/>
<feature type="domain" description="DUF4382" evidence="1">
    <location>
        <begin position="51"/>
        <end position="181"/>
    </location>
</feature>
<reference evidence="2 3" key="1">
    <citation type="submission" date="2021-05" db="EMBL/GenBank/DDBJ databases">
        <title>Comparative genomic studies on the polysaccharide-degrading batcterial strains of the Flammeovirga genus.</title>
        <authorList>
            <person name="Zewei F."/>
            <person name="Zheng Z."/>
            <person name="Yu L."/>
            <person name="Ruyue G."/>
            <person name="Yanhong M."/>
            <person name="Yuanyuan C."/>
            <person name="Jingyan G."/>
            <person name="Wenjun H."/>
        </authorList>
    </citation>
    <scope>NUCLEOTIDE SEQUENCE [LARGE SCALE GENOMIC DNA]</scope>
    <source>
        <strain evidence="2 3">NBRC:100898</strain>
    </source>
</reference>
<sequence>MKKVLLSVIAITTILFSSCNNDDSPTSNARTDVSLKSGGISPLSGARTTATDIPGIDSVVVSVESLTVEVNDQTVTFYKQEGEGMIDLLHFQSQDTIMWTEETLPLGEVHGAVLGLDKKGLSYVIETDNDEPVDLHIAHKALDFRVESDSAIAANTKYILKLDMDGSLRLVETGAGKYNLQQGTAGTNPEGIIVIEKVN</sequence>
<keyword evidence="3" id="KW-1185">Reference proteome</keyword>
<dbReference type="RefSeq" id="WP_169663748.1">
    <property type="nucleotide sequence ID" value="NZ_CP076133.1"/>
</dbReference>
<dbReference type="AlphaFoldDB" id="A0AAX1N9X5"/>
<dbReference type="PROSITE" id="PS51257">
    <property type="entry name" value="PROKAR_LIPOPROTEIN"/>
    <property type="match status" value="1"/>
</dbReference>
<gene>
    <name evidence="2" type="ORF">KMW28_25565</name>
</gene>
<dbReference type="EMBL" id="CP076133">
    <property type="protein sequence ID" value="QWG04264.1"/>
    <property type="molecule type" value="Genomic_DNA"/>
</dbReference>
<dbReference type="Proteomes" id="UP000678679">
    <property type="component" value="Chromosome 2"/>
</dbReference>